<sequence>MTITRGKKEKLGRDEGGSVTLEASAILPWVFLMIALTILFALYVFHRSVVYYGMTVTAERSAYSWSNSAKDTKSGAFEEGKYDGLYWRLTDDALVKGLFGLASGNETVEVDIAEHADGEDTNSGSGAKDKLSKRASDSRLLMDSGEMGYRNVGLKREIRVWKLEEALPGPLKWLRRNEGKKVNVSALVVEPTEFLRTFELIRYYAAKMKDSPEGEADYKEKAGKTLKGKL</sequence>
<keyword evidence="2" id="KW-0812">Transmembrane</keyword>
<feature type="transmembrane region" description="Helical" evidence="2">
    <location>
        <begin position="26"/>
        <end position="45"/>
    </location>
</feature>
<dbReference type="EMBL" id="JBHSMI010000003">
    <property type="protein sequence ID" value="MFC5401505.1"/>
    <property type="molecule type" value="Genomic_DNA"/>
</dbReference>
<evidence type="ECO:0000313" key="4">
    <source>
        <dbReference type="Proteomes" id="UP001596113"/>
    </source>
</evidence>
<reference evidence="4" key="1">
    <citation type="journal article" date="2019" name="Int. J. Syst. Evol. Microbiol.">
        <title>The Global Catalogue of Microorganisms (GCM) 10K type strain sequencing project: providing services to taxonomists for standard genome sequencing and annotation.</title>
        <authorList>
            <consortium name="The Broad Institute Genomics Platform"/>
            <consortium name="The Broad Institute Genome Sequencing Center for Infectious Disease"/>
            <person name="Wu L."/>
            <person name="Ma J."/>
        </authorList>
    </citation>
    <scope>NUCLEOTIDE SEQUENCE [LARGE SCALE GENOMIC DNA]</scope>
    <source>
        <strain evidence="4">CGMCC 1.18575</strain>
    </source>
</reference>
<gene>
    <name evidence="3" type="ORF">ACFPOF_02060</name>
</gene>
<dbReference type="RefSeq" id="WP_378129126.1">
    <property type="nucleotide sequence ID" value="NZ_JBHSMI010000003.1"/>
</dbReference>
<feature type="region of interest" description="Disordered" evidence="1">
    <location>
        <begin position="211"/>
        <end position="230"/>
    </location>
</feature>
<evidence type="ECO:0000313" key="3">
    <source>
        <dbReference type="EMBL" id="MFC5401505.1"/>
    </source>
</evidence>
<proteinExistence type="predicted"/>
<comment type="caution">
    <text evidence="3">The sequence shown here is derived from an EMBL/GenBank/DDBJ whole genome shotgun (WGS) entry which is preliminary data.</text>
</comment>
<keyword evidence="2" id="KW-0472">Membrane</keyword>
<name>A0ABW0HLX2_9BACL</name>
<keyword evidence="4" id="KW-1185">Reference proteome</keyword>
<protein>
    <submittedName>
        <fullName evidence="3">TadE family protein</fullName>
    </submittedName>
</protein>
<evidence type="ECO:0000256" key="1">
    <source>
        <dbReference type="SAM" id="MobiDB-lite"/>
    </source>
</evidence>
<organism evidence="3 4">
    <name type="scientific">Cohnella soli</name>
    <dbReference type="NCBI Taxonomy" id="425005"/>
    <lineage>
        <taxon>Bacteria</taxon>
        <taxon>Bacillati</taxon>
        <taxon>Bacillota</taxon>
        <taxon>Bacilli</taxon>
        <taxon>Bacillales</taxon>
        <taxon>Paenibacillaceae</taxon>
        <taxon>Cohnella</taxon>
    </lineage>
</organism>
<evidence type="ECO:0000256" key="2">
    <source>
        <dbReference type="SAM" id="Phobius"/>
    </source>
</evidence>
<dbReference type="Proteomes" id="UP001596113">
    <property type="component" value="Unassembled WGS sequence"/>
</dbReference>
<keyword evidence="2" id="KW-1133">Transmembrane helix</keyword>
<feature type="compositionally biased region" description="Basic and acidic residues" evidence="1">
    <location>
        <begin position="211"/>
        <end position="223"/>
    </location>
</feature>
<accession>A0ABW0HLX2</accession>